<organism evidence="1 2">
    <name type="scientific">Dermacentor silvarum</name>
    <name type="common">Tick</name>
    <dbReference type="NCBI Taxonomy" id="543639"/>
    <lineage>
        <taxon>Eukaryota</taxon>
        <taxon>Metazoa</taxon>
        <taxon>Ecdysozoa</taxon>
        <taxon>Arthropoda</taxon>
        <taxon>Chelicerata</taxon>
        <taxon>Arachnida</taxon>
        <taxon>Acari</taxon>
        <taxon>Parasitiformes</taxon>
        <taxon>Ixodida</taxon>
        <taxon>Ixodoidea</taxon>
        <taxon>Ixodidae</taxon>
        <taxon>Rhipicephalinae</taxon>
        <taxon>Dermacentor</taxon>
    </lineage>
</organism>
<protein>
    <submittedName>
        <fullName evidence="1">Uncharacterized protein</fullName>
    </submittedName>
</protein>
<dbReference type="Proteomes" id="UP000821865">
    <property type="component" value="Chromosome 4"/>
</dbReference>
<dbReference type="EMBL" id="CM023473">
    <property type="protein sequence ID" value="KAH7954991.1"/>
    <property type="molecule type" value="Genomic_DNA"/>
</dbReference>
<reference evidence="1" key="1">
    <citation type="submission" date="2020-05" db="EMBL/GenBank/DDBJ databases">
        <title>Large-scale comparative analyses of tick genomes elucidate their genetic diversity and vector capacities.</title>
        <authorList>
            <person name="Jia N."/>
            <person name="Wang J."/>
            <person name="Shi W."/>
            <person name="Du L."/>
            <person name="Sun Y."/>
            <person name="Zhan W."/>
            <person name="Jiang J."/>
            <person name="Wang Q."/>
            <person name="Zhang B."/>
            <person name="Ji P."/>
            <person name="Sakyi L.B."/>
            <person name="Cui X."/>
            <person name="Yuan T."/>
            <person name="Jiang B."/>
            <person name="Yang W."/>
            <person name="Lam T.T.-Y."/>
            <person name="Chang Q."/>
            <person name="Ding S."/>
            <person name="Wang X."/>
            <person name="Zhu J."/>
            <person name="Ruan X."/>
            <person name="Zhao L."/>
            <person name="Wei J."/>
            <person name="Que T."/>
            <person name="Du C."/>
            <person name="Cheng J."/>
            <person name="Dai P."/>
            <person name="Han X."/>
            <person name="Huang E."/>
            <person name="Gao Y."/>
            <person name="Liu J."/>
            <person name="Shao H."/>
            <person name="Ye R."/>
            <person name="Li L."/>
            <person name="Wei W."/>
            <person name="Wang X."/>
            <person name="Wang C."/>
            <person name="Yang T."/>
            <person name="Huo Q."/>
            <person name="Li W."/>
            <person name="Guo W."/>
            <person name="Chen H."/>
            <person name="Zhou L."/>
            <person name="Ni X."/>
            <person name="Tian J."/>
            <person name="Zhou Y."/>
            <person name="Sheng Y."/>
            <person name="Liu T."/>
            <person name="Pan Y."/>
            <person name="Xia L."/>
            <person name="Li J."/>
            <person name="Zhao F."/>
            <person name="Cao W."/>
        </authorList>
    </citation>
    <scope>NUCLEOTIDE SEQUENCE</scope>
    <source>
        <strain evidence="1">Dsil-2018</strain>
    </source>
</reference>
<keyword evidence="2" id="KW-1185">Reference proteome</keyword>
<accession>A0ACB8D0V4</accession>
<name>A0ACB8D0V4_DERSI</name>
<evidence type="ECO:0000313" key="2">
    <source>
        <dbReference type="Proteomes" id="UP000821865"/>
    </source>
</evidence>
<evidence type="ECO:0000313" key="1">
    <source>
        <dbReference type="EMBL" id="KAH7954991.1"/>
    </source>
</evidence>
<proteinExistence type="predicted"/>
<sequence length="902" mass="99393">MTTAAAVGAEQSPTAGFGRTLLLSIACLVLWQGLCQAVRIGVLLEPSHRDAWREFEWAMSNFNTSQNAKRLGITFSTYAATVDHDDDLFTVTHELCRQLTAGVTTVLIPTSGLSDALVRSLFASTNVPRITTTPGESCSPENDGAVATDDDTAANETTPAAAHEATSGRVPEGRELLEPPLGVSMMPDLSAAILDLARAWNFHSAVFLYDSDHALSTLGRLLQPPEGRQRLAITRALRVSRDGGSEAAHAVLSGMERAHPHARKLVVLDCDHQLAKDIVIRHVRDIYMGRRNYHYVLARPVVSHRYLEGVTEFAAINITAFRFQNTEELTQTYNYKTTAEEAAIADAAQLLISAYRRLREEPPARNGDLFEDRVRVDPGAATSQCGGIAYLTQQQGQVVDSYLKGVVFDGKTGRVEFDERGCRVNFTVDVIQVNGKNQWLKTGTWSSRGFMSVGRQDEVTSKDDKDYVHRVAVTLTEPFLMRKTRPIEVGRGEPEYEGFSMDLMEAISRITGIKYAIHVAKQGSQTTGRRDSWEGMISEILNGEADVAVGDMAVTADRWHDVDMTLPVLNTGLAAVVRRTALKGVGLRTFIAAFDWRLWAGFGASVVAVYVVLGVISLASLKSVVHCCFELQAGAANSTDADKPAPTSYSGPNTSCANFKARSISGRIVGSFWWIFLVLVFSAYTTELASYLRPKYEIESWDQLDSTQLKHMWAPTAATRRYFQSTRDEMTKRFYGHMDEQGGREVPSLREGVEMVRSSSPGNLVVFADALAAEYLCGQPPCNTRVIRARHTARHVALAVEKNATLRETLNHAIATMSETGELDEIRRKWWSTRCEKPPEDEPIRLRLFLPVALAMAGFILEGAGLGLVELLVRGCNKLCIWARLKSERSAQETGPPLKTIA</sequence>
<comment type="caution">
    <text evidence="1">The sequence shown here is derived from an EMBL/GenBank/DDBJ whole genome shotgun (WGS) entry which is preliminary data.</text>
</comment>
<gene>
    <name evidence="1" type="ORF">HPB49_023683</name>
</gene>